<keyword evidence="7" id="KW-1185">Reference proteome</keyword>
<keyword evidence="2" id="KW-0964">Secreted</keyword>
<evidence type="ECO:0000256" key="3">
    <source>
        <dbReference type="SAM" id="MobiDB-lite"/>
    </source>
</evidence>
<dbReference type="RefSeq" id="WP_327597787.1">
    <property type="nucleotide sequence ID" value="NZ_JAYXHS010000001.1"/>
</dbReference>
<evidence type="ECO:0000259" key="5">
    <source>
        <dbReference type="SMART" id="SM00656"/>
    </source>
</evidence>
<evidence type="ECO:0000313" key="7">
    <source>
        <dbReference type="Proteomes" id="UP001331561"/>
    </source>
</evidence>
<dbReference type="InterPro" id="IPR012334">
    <property type="entry name" value="Pectin_lyas_fold"/>
</dbReference>
<comment type="similarity">
    <text evidence="2">Belongs to the polysaccharide lyase 1 family.</text>
</comment>
<feature type="signal peptide" evidence="4">
    <location>
        <begin position="1"/>
        <end position="27"/>
    </location>
</feature>
<evidence type="ECO:0000256" key="4">
    <source>
        <dbReference type="SAM" id="SignalP"/>
    </source>
</evidence>
<keyword evidence="2" id="KW-0624">Polysaccharide degradation</keyword>
<dbReference type="InterPro" id="IPR011050">
    <property type="entry name" value="Pectin_lyase_fold/virulence"/>
</dbReference>
<dbReference type="Pfam" id="PF00544">
    <property type="entry name" value="Pectate_lyase_4"/>
    <property type="match status" value="2"/>
</dbReference>
<reference evidence="6 7" key="1">
    <citation type="submission" date="2024-01" db="EMBL/GenBank/DDBJ databases">
        <title>Uliginosibacterium soil sp. nov.</title>
        <authorList>
            <person name="Lv Y."/>
        </authorList>
    </citation>
    <scope>NUCLEOTIDE SEQUENCE [LARGE SCALE GENOMIC DNA]</scope>
    <source>
        <strain evidence="6 7">H3</strain>
    </source>
</reference>
<gene>
    <name evidence="6" type="ORF">VVD49_03755</name>
</gene>
<feature type="domain" description="Pectate lyase" evidence="5">
    <location>
        <begin position="54"/>
        <end position="313"/>
    </location>
</feature>
<dbReference type="Proteomes" id="UP001331561">
    <property type="component" value="Unassembled WGS sequence"/>
</dbReference>
<evidence type="ECO:0000313" key="6">
    <source>
        <dbReference type="EMBL" id="MEC5384820.1"/>
    </source>
</evidence>
<evidence type="ECO:0000256" key="1">
    <source>
        <dbReference type="ARBA" id="ARBA00023239"/>
    </source>
</evidence>
<feature type="chain" id="PRO_5045569755" description="Pectate lyase domain-containing protein" evidence="4">
    <location>
        <begin position="28"/>
        <end position="1120"/>
    </location>
</feature>
<keyword evidence="1 2" id="KW-0456">Lyase</keyword>
<keyword evidence="2" id="KW-0119">Carbohydrate metabolism</keyword>
<comment type="subcellular location">
    <subcellularLocation>
        <location evidence="2">Secreted</location>
    </subcellularLocation>
</comment>
<sequence length="1120" mass="116323">MQKRTMQAAAIALSLLGATAFPSAVQAVDAALQTAPADGWASQAGGTIGGSAAAANNIFTVSNRSQLLGAIANGGGQPKIIKIVGVIDMSEGVAFSSHADQATRAAIALPSNTTLIGDGTNSGIVNGYLSLSGVTQAIIRNLKIVAPCDIAPTWDASTSTWSGSFPAISVSASNHVWIDHNSVTDSPVTNDTLPVQNGAVKECHDGALDIVNASDYITVSYNLFSLHGKGSLVGASDTATGDEGYLRVTYSNNVFSNISMRAPRVRYGKVHLFNNVFVGSKSHPVYPHSYSVGAGVSAKIQSNANSFEVTGASTCNDVIANPNSTTPAGAIKDTGSIFNGAVLAGCTLSDNVTWNVPYAFTPRAASLVKLYAQLNAGGGKLTTAITGTGNTSSSSSASSASSSVSSSTLPLVLNVNGWASQGAGTVGGTYAPASNIYVVRNRAELNAALLNTKSPTYATSPAAALLEPKIIYVLGSIWGTDLGNGTFADEAWYKSTNTTAAKWDWSLYIQSLDTAYMSNLAAQVAAGDPAAIEQNNKIKALSSARTTLSNIQKAQIQFIIPSNTSILGVGADAKIIDGYFSINATSNIIIRNLEFQAPQDLTTSYDTSKQEWNARFKAISVVTGKQLWFDHCTLTDGTHLDNEFLTINGVTLPVMRHDGLLDIEDSSDYITISYSLFKNHDKTNMVGGSGDGNGAKERAYNHITFSNNIWDSSVQRAPRARFGQIHVYNNYYTGNTDDAIYPTLYYIGMGAESKILSEGNAFYMTGSKASVSRVMSNLNGYQFKDVGSWFNGVAASSALEAAAAAALNARYSSAVSAGTSSGFTVAPYTNVLGWTPGYSYVLGSSADDVRLHNLANSGAGKITFDPSAPASSSSSSSVASSTSSSSSSAASSSSSSSSSSTPAGTTDVVITGASPLTNAFTSSGLPAATGASFTSGSGGNVYTLVGAGSLSTLANAVYGDAMEYVYTPVTGDFTLIARLTYQEVFSGANTGNLRAGLMVRNSLATGSRYYGILERGIPRLQWEQRKNDNENISSSAFSPSYTLSPAATPVTLKLQRVGQVITVAYSTNGGSTWAVTKSQDFSASGYTPLESSIYVGLVGVSGSTTITSQSTFDSVTLSTP</sequence>
<dbReference type="SMART" id="SM00656">
    <property type="entry name" value="Amb_all"/>
    <property type="match status" value="2"/>
</dbReference>
<dbReference type="Gene3D" id="2.60.120.200">
    <property type="match status" value="1"/>
</dbReference>
<dbReference type="PANTHER" id="PTHR31683:SF18">
    <property type="entry name" value="PECTATE LYASE 21-RELATED"/>
    <property type="match status" value="1"/>
</dbReference>
<dbReference type="SUPFAM" id="SSF51126">
    <property type="entry name" value="Pectin lyase-like"/>
    <property type="match status" value="2"/>
</dbReference>
<dbReference type="Gene3D" id="2.160.20.10">
    <property type="entry name" value="Single-stranded right-handed beta-helix, Pectin lyase-like"/>
    <property type="match status" value="2"/>
</dbReference>
<evidence type="ECO:0000256" key="2">
    <source>
        <dbReference type="RuleBase" id="RU361173"/>
    </source>
</evidence>
<name>A0ABU6JZN8_9RHOO</name>
<dbReference type="InterPro" id="IPR002022">
    <property type="entry name" value="Pec_lyase"/>
</dbReference>
<organism evidence="6 7">
    <name type="scientific">Uliginosibacterium silvisoli</name>
    <dbReference type="NCBI Taxonomy" id="3114758"/>
    <lineage>
        <taxon>Bacteria</taxon>
        <taxon>Pseudomonadati</taxon>
        <taxon>Pseudomonadota</taxon>
        <taxon>Betaproteobacteria</taxon>
        <taxon>Rhodocyclales</taxon>
        <taxon>Zoogloeaceae</taxon>
        <taxon>Uliginosibacterium</taxon>
    </lineage>
</organism>
<dbReference type="InterPro" id="IPR045032">
    <property type="entry name" value="PEL"/>
</dbReference>
<proteinExistence type="inferred from homology"/>
<dbReference type="PANTHER" id="PTHR31683">
    <property type="entry name" value="PECTATE LYASE 18-RELATED"/>
    <property type="match status" value="1"/>
</dbReference>
<dbReference type="EMBL" id="JAYXHS010000001">
    <property type="protein sequence ID" value="MEC5384820.1"/>
    <property type="molecule type" value="Genomic_DNA"/>
</dbReference>
<feature type="region of interest" description="Disordered" evidence="3">
    <location>
        <begin position="884"/>
        <end position="904"/>
    </location>
</feature>
<accession>A0ABU6JZN8</accession>
<protein>
    <recommendedName>
        <fullName evidence="5">Pectate lyase domain-containing protein</fullName>
    </recommendedName>
</protein>
<feature type="domain" description="Pectate lyase" evidence="5">
    <location>
        <begin position="531"/>
        <end position="768"/>
    </location>
</feature>
<comment type="caution">
    <text evidence="6">The sequence shown here is derived from an EMBL/GenBank/DDBJ whole genome shotgun (WGS) entry which is preliminary data.</text>
</comment>
<keyword evidence="4" id="KW-0732">Signal</keyword>
<feature type="compositionally biased region" description="Low complexity" evidence="3">
    <location>
        <begin position="884"/>
        <end position="903"/>
    </location>
</feature>